<evidence type="ECO:0000256" key="9">
    <source>
        <dbReference type="SAM" id="SignalP"/>
    </source>
</evidence>
<evidence type="ECO:0000256" key="3">
    <source>
        <dbReference type="ARBA" id="ARBA00019452"/>
    </source>
</evidence>
<comment type="similarity">
    <text evidence="2">Belongs to the IL-6 superfamily.</text>
</comment>
<dbReference type="PRINTS" id="PR00433">
    <property type="entry name" value="IL6GCSFMGF"/>
</dbReference>
<dbReference type="PANTHER" id="PTHR10511">
    <property type="entry name" value="GRANULOCYTE COLONY-STIMULATING FACTOR"/>
    <property type="match status" value="1"/>
</dbReference>
<dbReference type="RefSeq" id="XP_013209620.1">
    <property type="nucleotide sequence ID" value="XM_013354166.1"/>
</dbReference>
<proteinExistence type="inferred from homology"/>
<evidence type="ECO:0000313" key="11">
    <source>
        <dbReference type="RefSeq" id="XP_013209620.1"/>
    </source>
</evidence>
<evidence type="ECO:0000256" key="6">
    <source>
        <dbReference type="ARBA" id="ARBA00023157"/>
    </source>
</evidence>
<evidence type="ECO:0000256" key="1">
    <source>
        <dbReference type="ARBA" id="ARBA00004613"/>
    </source>
</evidence>
<evidence type="ECO:0000313" key="10">
    <source>
        <dbReference type="Proteomes" id="UP000694915"/>
    </source>
</evidence>
<feature type="chain" id="PRO_5045199184" description="Granulocyte colony-stimulating factor" evidence="9">
    <location>
        <begin position="31"/>
        <end position="215"/>
    </location>
</feature>
<gene>
    <name evidence="11" type="primary">Csf3</name>
</gene>
<keyword evidence="7" id="KW-0325">Glycoprotein</keyword>
<organism evidence="10 11">
    <name type="scientific">Microtus ochrogaster</name>
    <name type="common">Prairie vole</name>
    <dbReference type="NCBI Taxonomy" id="79684"/>
    <lineage>
        <taxon>Eukaryota</taxon>
        <taxon>Metazoa</taxon>
        <taxon>Chordata</taxon>
        <taxon>Craniata</taxon>
        <taxon>Vertebrata</taxon>
        <taxon>Euteleostomi</taxon>
        <taxon>Mammalia</taxon>
        <taxon>Eutheria</taxon>
        <taxon>Euarchontoglires</taxon>
        <taxon>Glires</taxon>
        <taxon>Rodentia</taxon>
        <taxon>Myomorpha</taxon>
        <taxon>Muroidea</taxon>
        <taxon>Cricetidae</taxon>
        <taxon>Arvicolinae</taxon>
        <taxon>Microtus</taxon>
    </lineage>
</organism>
<keyword evidence="5" id="KW-0339">Growth factor</keyword>
<keyword evidence="10" id="KW-1185">Reference proteome</keyword>
<dbReference type="InterPro" id="IPR040117">
    <property type="entry name" value="GCSF/MGF"/>
</dbReference>
<evidence type="ECO:0000256" key="8">
    <source>
        <dbReference type="ARBA" id="ARBA00024794"/>
    </source>
</evidence>
<dbReference type="Proteomes" id="UP000694915">
    <property type="component" value="Unplaced"/>
</dbReference>
<name>A0ABM1AWI2_MICOH</name>
<evidence type="ECO:0000256" key="5">
    <source>
        <dbReference type="ARBA" id="ARBA00023030"/>
    </source>
</evidence>
<dbReference type="PROSITE" id="PS00254">
    <property type="entry name" value="INTERLEUKIN_6"/>
    <property type="match status" value="1"/>
</dbReference>
<evidence type="ECO:0000256" key="7">
    <source>
        <dbReference type="ARBA" id="ARBA00023180"/>
    </source>
</evidence>
<accession>A0ABM1AWI2</accession>
<protein>
    <recommendedName>
        <fullName evidence="3">Granulocyte colony-stimulating factor</fullName>
    </recommendedName>
</protein>
<evidence type="ECO:0000256" key="4">
    <source>
        <dbReference type="ARBA" id="ARBA00022525"/>
    </source>
</evidence>
<dbReference type="InterPro" id="IPR009079">
    <property type="entry name" value="4_helix_cytokine-like_core"/>
</dbReference>
<keyword evidence="6" id="KW-1015">Disulfide bond</keyword>
<keyword evidence="4" id="KW-0964">Secreted</keyword>
<sequence>MAQPSAQSPRRLMALQLLLWHSILWAGQEAAPLVSVTSLPPPLPLPRSFLLKSLEQVRKIQAGNSVLLEKLVSGMCCATYKLCHPEELVLLGHSLGIPQASLSRCSSQVQQLTKCLSQLHRGLFLYQGLLQALAGISPELAPTLDTLQLDVANFATTIWQQMENLGVAPTAQPTQGTMPTFTSAFQRRAGGVLATSHLQRFLETAHCALNHLVQP</sequence>
<dbReference type="InterPro" id="IPR030474">
    <property type="entry name" value="IL-6/GCSF/MGF"/>
</dbReference>
<dbReference type="PANTHER" id="PTHR10511:SF2">
    <property type="entry name" value="GRANULOCYTE COLONY-STIMULATING FACTOR"/>
    <property type="match status" value="1"/>
</dbReference>
<dbReference type="SUPFAM" id="SSF47266">
    <property type="entry name" value="4-helical cytokines"/>
    <property type="match status" value="1"/>
</dbReference>
<comment type="subcellular location">
    <subcellularLocation>
        <location evidence="1">Secreted</location>
    </subcellularLocation>
</comment>
<dbReference type="PIRSF" id="PIRSF001935">
    <property type="entry name" value="IL6_MGF_GCSF"/>
    <property type="match status" value="1"/>
</dbReference>
<dbReference type="Gene3D" id="1.20.1250.10">
    <property type="match status" value="1"/>
</dbReference>
<feature type="signal peptide" evidence="9">
    <location>
        <begin position="1"/>
        <end position="30"/>
    </location>
</feature>
<dbReference type="SMART" id="SM00126">
    <property type="entry name" value="IL6"/>
    <property type="match status" value="1"/>
</dbReference>
<keyword evidence="9" id="KW-0732">Signal</keyword>
<dbReference type="Pfam" id="PF16647">
    <property type="entry name" value="GCSF"/>
    <property type="match status" value="1"/>
</dbReference>
<evidence type="ECO:0000256" key="2">
    <source>
        <dbReference type="ARBA" id="ARBA00007432"/>
    </source>
</evidence>
<comment type="function">
    <text evidence="8">Granulocyte/macrophage colony-stimulating factors are cytokines that act in hematopoiesis by controlling the production, differentiation, and function of 2 related white cell populations of the blood, the granulocytes and the monocytes-macrophages. This CSF induces granulocytes.</text>
</comment>
<dbReference type="InterPro" id="IPR030473">
    <property type="entry name" value="IL6/GCSF/MGF_CS"/>
</dbReference>
<reference evidence="11" key="1">
    <citation type="submission" date="2025-08" db="UniProtKB">
        <authorList>
            <consortium name="RefSeq"/>
        </authorList>
    </citation>
    <scope>IDENTIFICATION</scope>
</reference>
<dbReference type="GeneID" id="101979453"/>